<dbReference type="RefSeq" id="WP_377934684.1">
    <property type="nucleotide sequence ID" value="NZ_JBHUMF010000021.1"/>
</dbReference>
<dbReference type="Proteomes" id="UP001597506">
    <property type="component" value="Unassembled WGS sequence"/>
</dbReference>
<sequence>MNLNDWFQKGMSPEAYMESMSVNKENVQTVLNGFTIPAGEETVLKTIVDKNLKVIVLTEDWCGDAMVNVPVLLKVAEEANMEVSLLLRDQNLELMDQYLTNGTSRSIPIFIFINEEGQEVAVWGPRAPMVQQLVNEENAKLPPKDHELFEEKRKEMFGRLTSQYVGNEEIWEEVYESIKTTLLNQVLR</sequence>
<gene>
    <name evidence="1" type="ORF">ACFSUL_09065</name>
</gene>
<comment type="caution">
    <text evidence="1">The sequence shown here is derived from an EMBL/GenBank/DDBJ whole genome shotgun (WGS) entry which is preliminary data.</text>
</comment>
<protein>
    <submittedName>
        <fullName evidence="1">Thioredoxin family protein</fullName>
    </submittedName>
</protein>
<evidence type="ECO:0000313" key="2">
    <source>
        <dbReference type="Proteomes" id="UP001597506"/>
    </source>
</evidence>
<keyword evidence="2" id="KW-1185">Reference proteome</keyword>
<dbReference type="Gene3D" id="3.40.30.10">
    <property type="entry name" value="Glutaredoxin"/>
    <property type="match status" value="1"/>
</dbReference>
<dbReference type="Pfam" id="PF14595">
    <property type="entry name" value="Thioredoxin_9"/>
    <property type="match status" value="1"/>
</dbReference>
<dbReference type="SUPFAM" id="SSF52833">
    <property type="entry name" value="Thioredoxin-like"/>
    <property type="match status" value="1"/>
</dbReference>
<organism evidence="1 2">
    <name type="scientific">Bacillus seohaeanensis</name>
    <dbReference type="NCBI Taxonomy" id="284580"/>
    <lineage>
        <taxon>Bacteria</taxon>
        <taxon>Bacillati</taxon>
        <taxon>Bacillota</taxon>
        <taxon>Bacilli</taxon>
        <taxon>Bacillales</taxon>
        <taxon>Bacillaceae</taxon>
        <taxon>Bacillus</taxon>
    </lineage>
</organism>
<evidence type="ECO:0000313" key="1">
    <source>
        <dbReference type="EMBL" id="MFD2680892.1"/>
    </source>
</evidence>
<dbReference type="InterPro" id="IPR036249">
    <property type="entry name" value="Thioredoxin-like_sf"/>
</dbReference>
<name>A0ABW5RQD3_9BACI</name>
<proteinExistence type="predicted"/>
<accession>A0ABW5RQD3</accession>
<reference evidence="2" key="1">
    <citation type="journal article" date="2019" name="Int. J. Syst. Evol. Microbiol.">
        <title>The Global Catalogue of Microorganisms (GCM) 10K type strain sequencing project: providing services to taxonomists for standard genome sequencing and annotation.</title>
        <authorList>
            <consortium name="The Broad Institute Genomics Platform"/>
            <consortium name="The Broad Institute Genome Sequencing Center for Infectious Disease"/>
            <person name="Wu L."/>
            <person name="Ma J."/>
        </authorList>
    </citation>
    <scope>NUCLEOTIDE SEQUENCE [LARGE SCALE GENOMIC DNA]</scope>
    <source>
        <strain evidence="2">KCTC 3913</strain>
    </source>
</reference>
<dbReference type="EMBL" id="JBHUMF010000021">
    <property type="protein sequence ID" value="MFD2680892.1"/>
    <property type="molecule type" value="Genomic_DNA"/>
</dbReference>